<evidence type="ECO:0000256" key="8">
    <source>
        <dbReference type="ARBA" id="ARBA00022827"/>
    </source>
</evidence>
<dbReference type="FunFam" id="3.50.50.60:FF:000009">
    <property type="entry name" value="Succinate dehydrogenase flavoprotein subunit"/>
    <property type="match status" value="1"/>
</dbReference>
<comment type="cofactor">
    <cofactor evidence="1">
        <name>FAD</name>
        <dbReference type="ChEBI" id="CHEBI:57692"/>
    </cofactor>
</comment>
<gene>
    <name evidence="16" type="primary">sdhA</name>
    <name evidence="16" type="ORF">IPV69_09685</name>
</gene>
<dbReference type="InterPro" id="IPR011280">
    <property type="entry name" value="Succ_DH/Fum_Rdt_flav_su"/>
</dbReference>
<evidence type="ECO:0000313" key="16">
    <source>
        <dbReference type="EMBL" id="QOV91606.1"/>
    </source>
</evidence>
<sequence>MAINPKKRVIVVGGGLAGLACTIKLAEEGMNVDLFSMVPVKRSHSVCAQGGINACNDIARQQGYSEWVHFDETALGGDFLADQPPLLEMAYMAPKIIDLLDRMGVPFNRTPEGQRELRLFGGSLFKRTFFAGATTGQQLLYALDEQTRRAEAEGKVNKYEFWEFLWPIVTDGPDGPQCVGIVAQDMRTMQIRAFRGDAVVIATGGNGLVFGKSTMSVICTGGALARCYQAGALYGNPEMMQVHPTAIPGEDKCRLISESARGEGGRVWVPKKQGDTRHPNSIPEDDRDYFLERMYPKYGNIVPRDIATREIFNICLEGYGVGGGNMVYLDLRDKVKQIGREAVLGKLEGILEIYEKFVGTDPLDEPMKIFPAIHYSMGGLWTTFQKKERSPGGLEYGHPLNASTNIPGLYAMGEVNFAYHGANRLGANSLLSCIFDGLFCGPSVKNFALDTKLSAADVSQSVYDGAVKQETDRMNVLINSTGSENPYKLWQEMGKAMTENCTVVRYNDKLESTLEQCQDWKARYKKVRLSDTGMWSNQNLSFARAVRDMILQAEAILKGALLRNESRGAHYKPDFKERDDANFLKATVAAYNPATESAEISYKPVDTSLVPPRARTYGKTAPVAAKAEKPVAVPAGV</sequence>
<comment type="similarity">
    <text evidence="3">Belongs to the FAD-dependent oxidoreductase 2 family. FRD/SDH subfamily.</text>
</comment>
<dbReference type="PROSITE" id="PS00504">
    <property type="entry name" value="FRD_SDH_FAD_BINDING"/>
    <property type="match status" value="1"/>
</dbReference>
<evidence type="ECO:0000256" key="4">
    <source>
        <dbReference type="ARBA" id="ARBA00012792"/>
    </source>
</evidence>
<dbReference type="GO" id="GO:0008177">
    <property type="term" value="F:succinate dehydrogenase (quinone) activity"/>
    <property type="evidence" value="ECO:0007669"/>
    <property type="project" value="UniProtKB-EC"/>
</dbReference>
<evidence type="ECO:0000313" key="17">
    <source>
        <dbReference type="Proteomes" id="UP000593765"/>
    </source>
</evidence>
<reference evidence="16 17" key="1">
    <citation type="submission" date="2020-10" db="EMBL/GenBank/DDBJ databases">
        <title>Wide distribution of Phycisphaera-like planctomycetes from WD2101 soil group in peatlands and genome analysis of the first cultivated representative.</title>
        <authorList>
            <person name="Dedysh S.N."/>
            <person name="Beletsky A.V."/>
            <person name="Ivanova A."/>
            <person name="Kulichevskaya I.S."/>
            <person name="Suzina N.E."/>
            <person name="Philippov D.A."/>
            <person name="Rakitin A.L."/>
            <person name="Mardanov A.V."/>
            <person name="Ravin N.V."/>
        </authorList>
    </citation>
    <scope>NUCLEOTIDE SEQUENCE [LARGE SCALE GENOMIC DNA]</scope>
    <source>
        <strain evidence="16 17">M1803</strain>
    </source>
</reference>
<dbReference type="Pfam" id="PF02910">
    <property type="entry name" value="Succ_DH_flav_C"/>
    <property type="match status" value="1"/>
</dbReference>
<organism evidence="16 17">
    <name type="scientific">Humisphaera borealis</name>
    <dbReference type="NCBI Taxonomy" id="2807512"/>
    <lineage>
        <taxon>Bacteria</taxon>
        <taxon>Pseudomonadati</taxon>
        <taxon>Planctomycetota</taxon>
        <taxon>Phycisphaerae</taxon>
        <taxon>Tepidisphaerales</taxon>
        <taxon>Tepidisphaeraceae</taxon>
        <taxon>Humisphaera</taxon>
    </lineage>
</organism>
<dbReference type="Gene3D" id="3.50.50.60">
    <property type="entry name" value="FAD/NAD(P)-binding domain"/>
    <property type="match status" value="1"/>
</dbReference>
<dbReference type="EC" id="1.3.5.1" evidence="4"/>
<dbReference type="InterPro" id="IPR015939">
    <property type="entry name" value="Fum_Rdtase/Succ_DH_flav-like_C"/>
</dbReference>
<dbReference type="RefSeq" id="WP_206294906.1">
    <property type="nucleotide sequence ID" value="NZ_CP063458.1"/>
</dbReference>
<dbReference type="Proteomes" id="UP000593765">
    <property type="component" value="Chromosome"/>
</dbReference>
<keyword evidence="11" id="KW-0472">Membrane</keyword>
<dbReference type="Pfam" id="PF00890">
    <property type="entry name" value="FAD_binding_2"/>
    <property type="match status" value="1"/>
</dbReference>
<dbReference type="InterPro" id="IPR037099">
    <property type="entry name" value="Fum_R/Succ_DH_flav-like_C_sf"/>
</dbReference>
<accession>A0A7M2X1I2</accession>
<evidence type="ECO:0000256" key="1">
    <source>
        <dbReference type="ARBA" id="ARBA00001974"/>
    </source>
</evidence>
<keyword evidence="9" id="KW-0249">Electron transport</keyword>
<dbReference type="InterPro" id="IPR003953">
    <property type="entry name" value="FAD-dep_OxRdtase_2_FAD-bd"/>
</dbReference>
<dbReference type="GO" id="GO:0050660">
    <property type="term" value="F:flavin adenine dinucleotide binding"/>
    <property type="evidence" value="ECO:0007669"/>
    <property type="project" value="TreeGrafter"/>
</dbReference>
<evidence type="ECO:0000256" key="10">
    <source>
        <dbReference type="ARBA" id="ARBA00023002"/>
    </source>
</evidence>
<dbReference type="SUPFAM" id="SSF46977">
    <property type="entry name" value="Succinate dehydrogenase/fumarate reductase flavoprotein C-terminal domain"/>
    <property type="match status" value="1"/>
</dbReference>
<dbReference type="Gene3D" id="1.20.58.100">
    <property type="entry name" value="Fumarate reductase/succinate dehydrogenase flavoprotein-like, C-terminal domain"/>
    <property type="match status" value="1"/>
</dbReference>
<dbReference type="InterPro" id="IPR036188">
    <property type="entry name" value="FAD/NAD-bd_sf"/>
</dbReference>
<evidence type="ECO:0000259" key="15">
    <source>
        <dbReference type="Pfam" id="PF02910"/>
    </source>
</evidence>
<dbReference type="PROSITE" id="PS51257">
    <property type="entry name" value="PROKAR_LIPOPROTEIN"/>
    <property type="match status" value="1"/>
</dbReference>
<evidence type="ECO:0000256" key="2">
    <source>
        <dbReference type="ARBA" id="ARBA00004515"/>
    </source>
</evidence>
<keyword evidence="5" id="KW-0813">Transport</keyword>
<name>A0A7M2X1I2_9BACT</name>
<evidence type="ECO:0000256" key="13">
    <source>
        <dbReference type="PIRSR" id="PIRSR000171-1"/>
    </source>
</evidence>
<keyword evidence="17" id="KW-1185">Reference proteome</keyword>
<dbReference type="Gene3D" id="3.90.700.10">
    <property type="entry name" value="Succinate dehydrogenase/fumarate reductase flavoprotein, catalytic domain"/>
    <property type="match status" value="1"/>
</dbReference>
<comment type="catalytic activity">
    <reaction evidence="12">
        <text>a quinone + succinate = fumarate + a quinol</text>
        <dbReference type="Rhea" id="RHEA:40523"/>
        <dbReference type="ChEBI" id="CHEBI:24646"/>
        <dbReference type="ChEBI" id="CHEBI:29806"/>
        <dbReference type="ChEBI" id="CHEBI:30031"/>
        <dbReference type="ChEBI" id="CHEBI:132124"/>
        <dbReference type="EC" id="1.3.5.1"/>
    </reaction>
</comment>
<dbReference type="NCBIfam" id="NF006392">
    <property type="entry name" value="PRK08641.1"/>
    <property type="match status" value="1"/>
</dbReference>
<evidence type="ECO:0000256" key="3">
    <source>
        <dbReference type="ARBA" id="ARBA00008040"/>
    </source>
</evidence>
<dbReference type="NCBIfam" id="TIGR01811">
    <property type="entry name" value="sdhA_Bsu"/>
    <property type="match status" value="1"/>
</dbReference>
<feature type="domain" description="FAD-dependent oxidoreductase 2 FAD-binding" evidence="14">
    <location>
        <begin position="9"/>
        <end position="430"/>
    </location>
</feature>
<dbReference type="AlphaFoldDB" id="A0A7M2X1I2"/>
<dbReference type="GO" id="GO:0009055">
    <property type="term" value="F:electron transfer activity"/>
    <property type="evidence" value="ECO:0007669"/>
    <property type="project" value="TreeGrafter"/>
</dbReference>
<dbReference type="EMBL" id="CP063458">
    <property type="protein sequence ID" value="QOV91606.1"/>
    <property type="molecule type" value="Genomic_DNA"/>
</dbReference>
<evidence type="ECO:0000256" key="12">
    <source>
        <dbReference type="ARBA" id="ARBA00049220"/>
    </source>
</evidence>
<dbReference type="PIRSF" id="PIRSF000171">
    <property type="entry name" value="SDHA_APRA_LASPO"/>
    <property type="match status" value="1"/>
</dbReference>
<dbReference type="GO" id="GO:0009061">
    <property type="term" value="P:anaerobic respiration"/>
    <property type="evidence" value="ECO:0007669"/>
    <property type="project" value="TreeGrafter"/>
</dbReference>
<evidence type="ECO:0000256" key="11">
    <source>
        <dbReference type="ARBA" id="ARBA00023136"/>
    </source>
</evidence>
<keyword evidence="8" id="KW-0274">FAD</keyword>
<dbReference type="SUPFAM" id="SSF56425">
    <property type="entry name" value="Succinate dehydrogenase/fumarate reductase flavoprotein, catalytic domain"/>
    <property type="match status" value="1"/>
</dbReference>
<evidence type="ECO:0000256" key="9">
    <source>
        <dbReference type="ARBA" id="ARBA00022982"/>
    </source>
</evidence>
<dbReference type="PANTHER" id="PTHR11632">
    <property type="entry name" value="SUCCINATE DEHYDROGENASE 2 FLAVOPROTEIN SUBUNIT"/>
    <property type="match status" value="1"/>
</dbReference>
<comment type="subcellular location">
    <subcellularLocation>
        <location evidence="2">Cell inner membrane</location>
        <topology evidence="2">Peripheral membrane protein</topology>
        <orientation evidence="2">Cytoplasmic side</orientation>
    </subcellularLocation>
</comment>
<keyword evidence="6" id="KW-1003">Cell membrane</keyword>
<feature type="active site" description="Proton acceptor" evidence="13">
    <location>
        <position position="304"/>
    </location>
</feature>
<evidence type="ECO:0000256" key="6">
    <source>
        <dbReference type="ARBA" id="ARBA00022475"/>
    </source>
</evidence>
<dbReference type="InterPro" id="IPR003952">
    <property type="entry name" value="FRD_SDH_FAD_BS"/>
</dbReference>
<evidence type="ECO:0000259" key="14">
    <source>
        <dbReference type="Pfam" id="PF00890"/>
    </source>
</evidence>
<evidence type="ECO:0000256" key="7">
    <source>
        <dbReference type="ARBA" id="ARBA00022630"/>
    </source>
</evidence>
<keyword evidence="7" id="KW-0285">Flavoprotein</keyword>
<feature type="domain" description="Fumarate reductase/succinate dehydrogenase flavoprotein-like C-terminal" evidence="15">
    <location>
        <begin position="491"/>
        <end position="617"/>
    </location>
</feature>
<evidence type="ECO:0000256" key="5">
    <source>
        <dbReference type="ARBA" id="ARBA00022448"/>
    </source>
</evidence>
<proteinExistence type="inferred from homology"/>
<dbReference type="KEGG" id="hbs:IPV69_09685"/>
<dbReference type="GO" id="GO:0005886">
    <property type="term" value="C:plasma membrane"/>
    <property type="evidence" value="ECO:0007669"/>
    <property type="project" value="UniProtKB-SubCell"/>
</dbReference>
<dbReference type="SUPFAM" id="SSF51905">
    <property type="entry name" value="FAD/NAD(P)-binding domain"/>
    <property type="match status" value="1"/>
</dbReference>
<dbReference type="InterPro" id="IPR030664">
    <property type="entry name" value="SdhA/FrdA/AprA"/>
</dbReference>
<keyword evidence="10" id="KW-0560">Oxidoreductase</keyword>
<dbReference type="Gene3D" id="4.10.80.40">
    <property type="entry name" value="succinate dehydrogenase protein domain"/>
    <property type="match status" value="1"/>
</dbReference>
<dbReference type="InterPro" id="IPR027477">
    <property type="entry name" value="Succ_DH/fumarate_Rdtase_cat_sf"/>
</dbReference>
<protein>
    <recommendedName>
        <fullName evidence="4">succinate dehydrogenase</fullName>
        <ecNumber evidence="4">1.3.5.1</ecNumber>
    </recommendedName>
</protein>
<dbReference type="PANTHER" id="PTHR11632:SF53">
    <property type="entry name" value="SUCCINATE DEHYDROGENASE FLAVOPROTEIN SUBUNIT"/>
    <property type="match status" value="1"/>
</dbReference>